<keyword evidence="9" id="KW-1185">Reference proteome</keyword>
<dbReference type="InterPro" id="IPR005238">
    <property type="entry name" value="ComB-like"/>
</dbReference>
<comment type="cofactor">
    <cofactor evidence="1">
        <name>Mg(2+)</name>
        <dbReference type="ChEBI" id="CHEBI:18420"/>
    </cofactor>
</comment>
<sequence length="249" mass="27444">MNHKKRRLEVCLSPAIYEKHANDENIVVVIDVLRATSSICNAFANGVKRIIPVATVEEARQKKEDGYTVASERDGYVLDFADFGNSPFNFSADKVKGKEIVYSTTNGTRCIHMASHSREVLIGSFLNLSALANYLLKQDAPVLIFCASWKDRFSLEDTVCAGALAERLLASGQFESICDAVTASVDLWSLAKDDLFGYIQKAAQKDRLASKGLDDCIAFCHEPDQMDLVPYFDDGSLLAKVSTPCEVNE</sequence>
<dbReference type="GO" id="GO:0050545">
    <property type="term" value="F:sulfopyruvate decarboxylase activity"/>
    <property type="evidence" value="ECO:0007669"/>
    <property type="project" value="TreeGrafter"/>
</dbReference>
<dbReference type="Proteomes" id="UP000198964">
    <property type="component" value="Unassembled WGS sequence"/>
</dbReference>
<comment type="catalytic activity">
    <reaction evidence="7">
        <text>(2R)-O-phospho-3-sulfolactate + H2O = (2R)-3-sulfolactate + phosphate</text>
        <dbReference type="Rhea" id="RHEA:23416"/>
        <dbReference type="ChEBI" id="CHEBI:15377"/>
        <dbReference type="ChEBI" id="CHEBI:15597"/>
        <dbReference type="ChEBI" id="CHEBI:43474"/>
        <dbReference type="ChEBI" id="CHEBI:58738"/>
        <dbReference type="EC" id="3.1.3.71"/>
    </reaction>
</comment>
<dbReference type="GO" id="GO:0000287">
    <property type="term" value="F:magnesium ion binding"/>
    <property type="evidence" value="ECO:0007669"/>
    <property type="project" value="InterPro"/>
</dbReference>
<protein>
    <recommendedName>
        <fullName evidence="4">Probable 2-phosphosulfolactate phosphatase</fullName>
        <ecNumber evidence="3">3.1.3.71</ecNumber>
    </recommendedName>
</protein>
<dbReference type="Pfam" id="PF04029">
    <property type="entry name" value="2-ph_phosp"/>
    <property type="match status" value="1"/>
</dbReference>
<evidence type="ECO:0000256" key="5">
    <source>
        <dbReference type="ARBA" id="ARBA00022801"/>
    </source>
</evidence>
<evidence type="ECO:0000256" key="1">
    <source>
        <dbReference type="ARBA" id="ARBA00001946"/>
    </source>
</evidence>
<dbReference type="EMBL" id="FONW01000005">
    <property type="protein sequence ID" value="SFF36504.1"/>
    <property type="molecule type" value="Genomic_DNA"/>
</dbReference>
<evidence type="ECO:0000256" key="6">
    <source>
        <dbReference type="ARBA" id="ARBA00022842"/>
    </source>
</evidence>
<name>A0A1I2I2T9_9BACT</name>
<evidence type="ECO:0000256" key="2">
    <source>
        <dbReference type="ARBA" id="ARBA00009997"/>
    </source>
</evidence>
<accession>A0A1I2I2T9</accession>
<dbReference type="PANTHER" id="PTHR37311:SF1">
    <property type="entry name" value="2-PHOSPHOSULFOLACTATE PHOSPHATASE-RELATED"/>
    <property type="match status" value="1"/>
</dbReference>
<keyword evidence="5" id="KW-0378">Hydrolase</keyword>
<dbReference type="SUPFAM" id="SSF142823">
    <property type="entry name" value="ComB-like"/>
    <property type="match status" value="1"/>
</dbReference>
<dbReference type="Gene3D" id="3.90.1560.10">
    <property type="entry name" value="ComB-like"/>
    <property type="match status" value="1"/>
</dbReference>
<comment type="similarity">
    <text evidence="2">Belongs to the ComB family.</text>
</comment>
<evidence type="ECO:0000256" key="4">
    <source>
        <dbReference type="ARBA" id="ARBA00021948"/>
    </source>
</evidence>
<keyword evidence="6" id="KW-0460">Magnesium</keyword>
<evidence type="ECO:0000256" key="3">
    <source>
        <dbReference type="ARBA" id="ARBA00012953"/>
    </source>
</evidence>
<reference evidence="8 9" key="1">
    <citation type="submission" date="2016-10" db="EMBL/GenBank/DDBJ databases">
        <authorList>
            <person name="de Groot N.N."/>
        </authorList>
    </citation>
    <scope>NUCLEOTIDE SEQUENCE [LARGE SCALE GENOMIC DNA]</scope>
    <source>
        <strain evidence="8 9">CGMCC 1.9156</strain>
    </source>
</reference>
<proteinExistence type="inferred from homology"/>
<dbReference type="PANTHER" id="PTHR37311">
    <property type="entry name" value="2-PHOSPHOSULFOLACTATE PHOSPHATASE-RELATED"/>
    <property type="match status" value="1"/>
</dbReference>
<gene>
    <name evidence="8" type="ORF">SAMN05216283_10584</name>
</gene>
<dbReference type="EC" id="3.1.3.71" evidence="3"/>
<dbReference type="GO" id="GO:0050532">
    <property type="term" value="F:2-phosphosulfolactate phosphatase activity"/>
    <property type="evidence" value="ECO:0007669"/>
    <property type="project" value="UniProtKB-EC"/>
</dbReference>
<dbReference type="InterPro" id="IPR036702">
    <property type="entry name" value="ComB-like_sf"/>
</dbReference>
<organism evidence="8 9">
    <name type="scientific">Sunxiuqinia elliptica</name>
    <dbReference type="NCBI Taxonomy" id="655355"/>
    <lineage>
        <taxon>Bacteria</taxon>
        <taxon>Pseudomonadati</taxon>
        <taxon>Bacteroidota</taxon>
        <taxon>Bacteroidia</taxon>
        <taxon>Marinilabiliales</taxon>
        <taxon>Prolixibacteraceae</taxon>
        <taxon>Sunxiuqinia</taxon>
    </lineage>
</organism>
<evidence type="ECO:0000313" key="9">
    <source>
        <dbReference type="Proteomes" id="UP000198964"/>
    </source>
</evidence>
<evidence type="ECO:0000256" key="7">
    <source>
        <dbReference type="ARBA" id="ARBA00033711"/>
    </source>
</evidence>
<evidence type="ECO:0000313" key="8">
    <source>
        <dbReference type="EMBL" id="SFF36504.1"/>
    </source>
</evidence>
<dbReference type="AlphaFoldDB" id="A0A1I2I2T9"/>
<dbReference type="STRING" id="655355.SAMN05216283_10584"/>
<dbReference type="RefSeq" id="WP_093919998.1">
    <property type="nucleotide sequence ID" value="NZ_FONW01000005.1"/>
</dbReference>